<dbReference type="InterPro" id="IPR051531">
    <property type="entry name" value="N-acetyltransferase"/>
</dbReference>
<dbReference type="AlphaFoldDB" id="A0A402D5D6"/>
<dbReference type="OrthoDB" id="9785602at2"/>
<dbReference type="RefSeq" id="WP_119324685.1">
    <property type="nucleotide sequence ID" value="NZ_AP025739.1"/>
</dbReference>
<evidence type="ECO:0000313" key="6">
    <source>
        <dbReference type="Proteomes" id="UP000287394"/>
    </source>
</evidence>
<accession>A0A402D5D6</accession>
<dbReference type="InterPro" id="IPR016181">
    <property type="entry name" value="Acyl_CoA_acyltransferase"/>
</dbReference>
<dbReference type="PROSITE" id="PS51186">
    <property type="entry name" value="GNAT"/>
    <property type="match status" value="1"/>
</dbReference>
<dbReference type="EMBL" id="AP025739">
    <property type="protein sequence ID" value="BDI29845.1"/>
    <property type="molecule type" value="Genomic_DNA"/>
</dbReference>
<keyword evidence="6" id="KW-1185">Reference proteome</keyword>
<dbReference type="Gene3D" id="3.40.630.30">
    <property type="match status" value="1"/>
</dbReference>
<proteinExistence type="inferred from homology"/>
<protein>
    <submittedName>
        <fullName evidence="5">N-acetyltransferase</fullName>
    </submittedName>
</protein>
<evidence type="ECO:0000256" key="1">
    <source>
        <dbReference type="ARBA" id="ARBA00022679"/>
    </source>
</evidence>
<dbReference type="KEGG" id="ccot:CCAX7_18960"/>
<sequence length="186" mass="20931">MSIHKPSAITTARLQLRPFQAEDWREAHAYASDPEVMQFMNFGPLSEDQSRDLTRNLAASADQYPQTAYSFAITLLSDSVLIGGCSLYRVGAPEGKAEMLYLLNRRFWGCGYMSEAIRALLRFGFDELELQRIFGHCDLDNPASARVMEKAGMAREGVLRQERWIKDQWRDVIVYAAIASDGTAGL</sequence>
<dbReference type="GO" id="GO:0016747">
    <property type="term" value="F:acyltransferase activity, transferring groups other than amino-acyl groups"/>
    <property type="evidence" value="ECO:0007669"/>
    <property type="project" value="InterPro"/>
</dbReference>
<evidence type="ECO:0000256" key="2">
    <source>
        <dbReference type="ARBA" id="ARBA00023315"/>
    </source>
</evidence>
<gene>
    <name evidence="5" type="ORF">CCAX7_18960</name>
</gene>
<dbReference type="Proteomes" id="UP000287394">
    <property type="component" value="Chromosome"/>
</dbReference>
<dbReference type="SUPFAM" id="SSF55729">
    <property type="entry name" value="Acyl-CoA N-acyltransferases (Nat)"/>
    <property type="match status" value="1"/>
</dbReference>
<dbReference type="Pfam" id="PF13302">
    <property type="entry name" value="Acetyltransf_3"/>
    <property type="match status" value="1"/>
</dbReference>
<feature type="domain" description="N-acetyltransferase" evidence="4">
    <location>
        <begin position="14"/>
        <end position="171"/>
    </location>
</feature>
<keyword evidence="1" id="KW-0808">Transferase</keyword>
<dbReference type="PANTHER" id="PTHR43792">
    <property type="entry name" value="GNAT FAMILY, PUTATIVE (AFU_ORTHOLOGUE AFUA_3G00765)-RELATED-RELATED"/>
    <property type="match status" value="1"/>
</dbReference>
<reference evidence="5 6" key="1">
    <citation type="journal article" date="2019" name="Int. J. Syst. Evol. Microbiol.">
        <title>Capsulimonas corticalis gen. nov., sp. nov., an aerobic capsulated bacterium, of a novel bacterial order, Capsulimonadales ord. nov., of the class Armatimonadia of the phylum Armatimonadetes.</title>
        <authorList>
            <person name="Li J."/>
            <person name="Kudo C."/>
            <person name="Tonouchi A."/>
        </authorList>
    </citation>
    <scope>NUCLEOTIDE SEQUENCE [LARGE SCALE GENOMIC DNA]</scope>
    <source>
        <strain evidence="5 6">AX-7</strain>
    </source>
</reference>
<evidence type="ECO:0000256" key="3">
    <source>
        <dbReference type="ARBA" id="ARBA00038502"/>
    </source>
</evidence>
<organism evidence="5 6">
    <name type="scientific">Capsulimonas corticalis</name>
    <dbReference type="NCBI Taxonomy" id="2219043"/>
    <lineage>
        <taxon>Bacteria</taxon>
        <taxon>Bacillati</taxon>
        <taxon>Armatimonadota</taxon>
        <taxon>Armatimonadia</taxon>
        <taxon>Capsulimonadales</taxon>
        <taxon>Capsulimonadaceae</taxon>
        <taxon>Capsulimonas</taxon>
    </lineage>
</organism>
<comment type="similarity">
    <text evidence="3">Belongs to the acetyltransferase family. RimJ subfamily.</text>
</comment>
<dbReference type="PANTHER" id="PTHR43792:SF8">
    <property type="entry name" value="[RIBOSOMAL PROTEIN US5]-ALANINE N-ACETYLTRANSFERASE"/>
    <property type="match status" value="1"/>
</dbReference>
<name>A0A402D5D6_9BACT</name>
<evidence type="ECO:0000313" key="5">
    <source>
        <dbReference type="EMBL" id="BDI29845.1"/>
    </source>
</evidence>
<dbReference type="InterPro" id="IPR000182">
    <property type="entry name" value="GNAT_dom"/>
</dbReference>
<evidence type="ECO:0000259" key="4">
    <source>
        <dbReference type="PROSITE" id="PS51186"/>
    </source>
</evidence>
<keyword evidence="2" id="KW-0012">Acyltransferase</keyword>